<keyword evidence="4" id="KW-1185">Reference proteome</keyword>
<evidence type="ECO:0000313" key="4">
    <source>
        <dbReference type="Proteomes" id="UP001266305"/>
    </source>
</evidence>
<feature type="region of interest" description="Disordered" evidence="1">
    <location>
        <begin position="1"/>
        <end position="27"/>
    </location>
</feature>
<protein>
    <recommendedName>
        <fullName evidence="2">Nuclear receptor coactivator 4 N-terminal domain-containing protein</fullName>
    </recommendedName>
</protein>
<dbReference type="PANTHER" id="PTHR17085:SF3">
    <property type="entry name" value="NUCLEAR RECEPTOR COACTIVATOR 4"/>
    <property type="match status" value="1"/>
</dbReference>
<dbReference type="EMBL" id="JASSZA010000003">
    <property type="protein sequence ID" value="KAK2116281.1"/>
    <property type="molecule type" value="Genomic_DNA"/>
</dbReference>
<dbReference type="Proteomes" id="UP001266305">
    <property type="component" value="Unassembled WGS sequence"/>
</dbReference>
<feature type="compositionally biased region" description="Polar residues" evidence="1">
    <location>
        <begin position="75"/>
        <end position="87"/>
    </location>
</feature>
<accession>A0ABQ9W3R0</accession>
<feature type="domain" description="Nuclear receptor coactivator 4 N-terminal" evidence="2">
    <location>
        <begin position="28"/>
        <end position="121"/>
    </location>
</feature>
<organism evidence="3 4">
    <name type="scientific">Saguinus oedipus</name>
    <name type="common">Cotton-top tamarin</name>
    <name type="synonym">Oedipomidas oedipus</name>
    <dbReference type="NCBI Taxonomy" id="9490"/>
    <lineage>
        <taxon>Eukaryota</taxon>
        <taxon>Metazoa</taxon>
        <taxon>Chordata</taxon>
        <taxon>Craniata</taxon>
        <taxon>Vertebrata</taxon>
        <taxon>Euteleostomi</taxon>
        <taxon>Mammalia</taxon>
        <taxon>Eutheria</taxon>
        <taxon>Euarchontoglires</taxon>
        <taxon>Primates</taxon>
        <taxon>Haplorrhini</taxon>
        <taxon>Platyrrhini</taxon>
        <taxon>Cebidae</taxon>
        <taxon>Callitrichinae</taxon>
        <taxon>Saguinus</taxon>
    </lineage>
</organism>
<dbReference type="InterPro" id="IPR022174">
    <property type="entry name" value="NCOA4_N"/>
</dbReference>
<dbReference type="Pfam" id="PF12489">
    <property type="entry name" value="ARA70"/>
    <property type="match status" value="1"/>
</dbReference>
<reference evidence="3 4" key="1">
    <citation type="submission" date="2023-05" db="EMBL/GenBank/DDBJ databases">
        <title>B98-5 Cell Line De Novo Hybrid Assembly: An Optical Mapping Approach.</title>
        <authorList>
            <person name="Kananen K."/>
            <person name="Auerbach J.A."/>
            <person name="Kautto E."/>
            <person name="Blachly J.S."/>
        </authorList>
    </citation>
    <scope>NUCLEOTIDE SEQUENCE [LARGE SCALE GENOMIC DNA]</scope>
    <source>
        <strain evidence="3">B95-8</strain>
        <tissue evidence="3">Cell line</tissue>
    </source>
</reference>
<feature type="region of interest" description="Disordered" evidence="1">
    <location>
        <begin position="69"/>
        <end position="90"/>
    </location>
</feature>
<feature type="region of interest" description="Disordered" evidence="1">
    <location>
        <begin position="213"/>
        <end position="253"/>
    </location>
</feature>
<evidence type="ECO:0000256" key="1">
    <source>
        <dbReference type="SAM" id="MobiDB-lite"/>
    </source>
</evidence>
<dbReference type="PANTHER" id="PTHR17085">
    <property type="entry name" value="NUCLEAR RECEPTOR COACTIVATOR 4"/>
    <property type="match status" value="1"/>
</dbReference>
<evidence type="ECO:0000259" key="2">
    <source>
        <dbReference type="Pfam" id="PF12489"/>
    </source>
</evidence>
<comment type="caution">
    <text evidence="3">The sequence shown here is derived from an EMBL/GenBank/DDBJ whole genome shotgun (WGS) entry which is preliminary data.</text>
</comment>
<proteinExistence type="predicted"/>
<gene>
    <name evidence="3" type="ORF">P7K49_006907</name>
</gene>
<name>A0ABQ9W3R0_SAGOE</name>
<sequence>MKSRVMRLFNRAQFRKPSKGDDEDLDLGKQTLENNETSSRACNFFSNVWRNLKGLENWVLKNQQQEVPKKPGYQKCNSHSTTSSFSTEKVEDLELPKQDEMDLSDWLVIPQKSHQLGKPENGSHEISEKFKLLGVEIENLGNLKCLNDHLEAKKPLSTPSMVTEDWVVQNHHDPCKVEEACRANEPCTNFGCVCDENCEKEALYKWLLKKEGKDKNGMPVEPKPEPEKHKDSLSPARKEDGKPQQLSSGEDKWLLRKKAQEVLLNSPL</sequence>
<feature type="compositionally biased region" description="Basic and acidic residues" evidence="1">
    <location>
        <begin position="213"/>
        <end position="242"/>
    </location>
</feature>
<evidence type="ECO:0000313" key="3">
    <source>
        <dbReference type="EMBL" id="KAK2116281.1"/>
    </source>
</evidence>
<dbReference type="InterPro" id="IPR039947">
    <property type="entry name" value="NCoA-4"/>
</dbReference>